<proteinExistence type="predicted"/>
<evidence type="ECO:0000313" key="2">
    <source>
        <dbReference type="EMBL" id="QRR00327.1"/>
    </source>
</evidence>
<dbReference type="SUPFAM" id="SSF51905">
    <property type="entry name" value="FAD/NAD(P)-binding domain"/>
    <property type="match status" value="1"/>
</dbReference>
<dbReference type="Proteomes" id="UP000612680">
    <property type="component" value="Chromosome"/>
</dbReference>
<dbReference type="Gene3D" id="3.50.50.60">
    <property type="entry name" value="FAD/NAD(P)-binding domain"/>
    <property type="match status" value="1"/>
</dbReference>
<protein>
    <submittedName>
        <fullName evidence="2">FAD/NAD(P)-binding protein</fullName>
    </submittedName>
</protein>
<dbReference type="InterPro" id="IPR038732">
    <property type="entry name" value="HpyO/CreE_NAD-binding"/>
</dbReference>
<gene>
    <name evidence="2" type="ORF">HWI92_05100</name>
</gene>
<reference evidence="2 3" key="1">
    <citation type="submission" date="2020-06" db="EMBL/GenBank/DDBJ databases">
        <title>Dyadobacter sandarakinus sp. nov., isolated from the soil of the Arctic Yellow River Station.</title>
        <authorList>
            <person name="Zhang Y."/>
            <person name="Peng F."/>
        </authorList>
    </citation>
    <scope>NUCLEOTIDE SEQUENCE [LARGE SCALE GENOMIC DNA]</scope>
    <source>
        <strain evidence="2 3">Q3-56</strain>
    </source>
</reference>
<dbReference type="EMBL" id="CP056775">
    <property type="protein sequence ID" value="QRR00327.1"/>
    <property type="molecule type" value="Genomic_DNA"/>
</dbReference>
<organism evidence="2 3">
    <name type="scientific">Dyadobacter sandarakinus</name>
    <dbReference type="NCBI Taxonomy" id="2747268"/>
    <lineage>
        <taxon>Bacteria</taxon>
        <taxon>Pseudomonadati</taxon>
        <taxon>Bacteroidota</taxon>
        <taxon>Cytophagia</taxon>
        <taxon>Cytophagales</taxon>
        <taxon>Spirosomataceae</taxon>
        <taxon>Dyadobacter</taxon>
    </lineage>
</organism>
<feature type="domain" description="FAD-dependent urate hydroxylase HpyO/Asp monooxygenase CreE-like FAD/NAD(P)-binding" evidence="1">
    <location>
        <begin position="22"/>
        <end position="182"/>
    </location>
</feature>
<dbReference type="InterPro" id="IPR036188">
    <property type="entry name" value="FAD/NAD-bd_sf"/>
</dbReference>
<keyword evidence="3" id="KW-1185">Reference proteome</keyword>
<evidence type="ECO:0000259" key="1">
    <source>
        <dbReference type="Pfam" id="PF13454"/>
    </source>
</evidence>
<dbReference type="PANTHER" id="PTHR40254:SF1">
    <property type="entry name" value="BLR0577 PROTEIN"/>
    <property type="match status" value="1"/>
</dbReference>
<dbReference type="PANTHER" id="PTHR40254">
    <property type="entry name" value="BLR0577 PROTEIN"/>
    <property type="match status" value="1"/>
</dbReference>
<dbReference type="RefSeq" id="WP_204661273.1">
    <property type="nucleotide sequence ID" value="NZ_CP056775.1"/>
</dbReference>
<sequence length="590" mass="66023">MKVHSFSKDCSYLTPTGIRKIAILGAGPAGLFAYKRLIESGARFDIVIFEKTDHLGAGMPYSVDGANREHITNVSDNELPEIVTSVSEWIRTVPAKTLDLFGIDPDKFHEYTVLPRLLFGMYLSDQFEILRGQAAAAGIKTEVRRGSEVTDIIDHTEEGKVVVETNNTQCDTFDCVLICTGHKWPDKHEGALRGYFDSPYPPSKLGMRVNHPVALTGSSLTAIDAIRTLARHNGSFSKAANGAVTFTPDPESPKFRIVMHSRNGLLPAIRFHLDEPQLSSDSLLTDAQIAANMKQNDGFLSLDFLFEQNFKIGFKKKDAAFYERIKDMQLETFVQMVMDMREGKDPFKLFIEEYKEAEKSIAERKSVYWKEMLAELSYTLNYPAKYLSAEDMIRLRKVLMPLIAIVIAFVPQSSCDELLALHAAGKLDIVTVGSDGEVRPHPEEGVLYHYTDEQGKKHRTRFKTYINCTGQPHIAFEDFPFKSMLSRETVSRAMIRFKSAEAGAQEKEQENKDVVQNIAGDYFLTVPGVTINDCFQVVNNYGVANPRIYIMAVPYIGGYNPDYSGLDFCDQASKCIADAIISMAAVTEEV</sequence>
<evidence type="ECO:0000313" key="3">
    <source>
        <dbReference type="Proteomes" id="UP000612680"/>
    </source>
</evidence>
<dbReference type="InterPro" id="IPR052189">
    <property type="entry name" value="L-asp_N-monooxygenase_NS-form"/>
</dbReference>
<dbReference type="Pfam" id="PF13454">
    <property type="entry name" value="NAD_binding_9"/>
    <property type="match status" value="1"/>
</dbReference>
<name>A0ABX7I488_9BACT</name>
<accession>A0ABX7I488</accession>